<dbReference type="EMBL" id="KI669614">
    <property type="protein sequence ID" value="ETN02830.1"/>
    <property type="molecule type" value="Genomic_DNA"/>
</dbReference>
<dbReference type="VEuPathDB" id="FungiDB:PPTG_15790"/>
<feature type="compositionally biased region" description="Basic and acidic residues" evidence="1">
    <location>
        <begin position="34"/>
        <end position="54"/>
    </location>
</feature>
<dbReference type="Proteomes" id="UP000018817">
    <property type="component" value="Unassembled WGS sequence"/>
</dbReference>
<dbReference type="AlphaFoldDB" id="W2PS50"/>
<name>W2PS50_PHYN3</name>
<evidence type="ECO:0000313" key="3">
    <source>
        <dbReference type="Proteomes" id="UP000018817"/>
    </source>
</evidence>
<proteinExistence type="predicted"/>
<dbReference type="GeneID" id="20184916"/>
<organism evidence="2 3">
    <name type="scientific">Phytophthora nicotianae (strain INRA-310)</name>
    <name type="common">Phytophthora parasitica</name>
    <dbReference type="NCBI Taxonomy" id="761204"/>
    <lineage>
        <taxon>Eukaryota</taxon>
        <taxon>Sar</taxon>
        <taxon>Stramenopiles</taxon>
        <taxon>Oomycota</taxon>
        <taxon>Peronosporomycetes</taxon>
        <taxon>Peronosporales</taxon>
        <taxon>Peronosporaceae</taxon>
        <taxon>Phytophthora</taxon>
    </lineage>
</organism>
<feature type="compositionally biased region" description="Polar residues" evidence="1">
    <location>
        <begin position="1"/>
        <end position="17"/>
    </location>
</feature>
<feature type="region of interest" description="Disordered" evidence="1">
    <location>
        <begin position="1"/>
        <end position="62"/>
    </location>
</feature>
<feature type="region of interest" description="Disordered" evidence="1">
    <location>
        <begin position="81"/>
        <end position="103"/>
    </location>
</feature>
<evidence type="ECO:0000256" key="1">
    <source>
        <dbReference type="SAM" id="MobiDB-lite"/>
    </source>
</evidence>
<dbReference type="RefSeq" id="XP_008911787.1">
    <property type="nucleotide sequence ID" value="XM_008913539.1"/>
</dbReference>
<feature type="compositionally biased region" description="Basic and acidic residues" evidence="1">
    <location>
        <begin position="84"/>
        <end position="99"/>
    </location>
</feature>
<evidence type="ECO:0000313" key="2">
    <source>
        <dbReference type="EMBL" id="ETN02830.1"/>
    </source>
</evidence>
<sequence>MAGGQFSRNLPLRQQTQQEDRAANPRSTSPKTRQVLEEQRELRPKIESQPEAWRKVPQQSTLPAVAVARDSWEEKFQTVAEGSLQKKADQTNERCRPDETPDEEREVMSSWTMIGSQDGETYLHACRVTMSVWKKCVKRTVQSVVESAARTGFPTRHSRTVGRIWNWMMSQRAPVAWLPLRQGQLWCSDFQVIAEVATFKLLKLRTLGHATGGDHGARRTRMHRYRTFVGPDYDQDVTQVGWFVSVKLDSHSAVKNRRTTVLRLGDGSSDSSVGATSS</sequence>
<reference evidence="3" key="1">
    <citation type="submission" date="2011-12" db="EMBL/GenBank/DDBJ databases">
        <authorList>
            <consortium name="The Broad Institute Genome Sequencing Platform"/>
            <person name="Russ C."/>
            <person name="Tyler B."/>
            <person name="Panabieres F."/>
            <person name="Shan W."/>
            <person name="Tripathy S."/>
            <person name="Grunwald N."/>
            <person name="Machado M."/>
            <person name="Young S.K."/>
            <person name="Zeng Q."/>
            <person name="Gargeya S."/>
            <person name="Fitzgerald M."/>
            <person name="Haas B."/>
            <person name="Abouelleil A."/>
            <person name="Alvarado L."/>
            <person name="Arachchi H.M."/>
            <person name="Berlin A."/>
            <person name="Chapman S.B."/>
            <person name="Gearin G."/>
            <person name="Goldberg J."/>
            <person name="Griggs A."/>
            <person name="Gujja S."/>
            <person name="Hansen M."/>
            <person name="Heiman D."/>
            <person name="Howarth C."/>
            <person name="Larimer J."/>
            <person name="Lui A."/>
            <person name="MacDonald P.J.P."/>
            <person name="McCowen C."/>
            <person name="Montmayeur A."/>
            <person name="Murphy C."/>
            <person name="Neiman D."/>
            <person name="Pearson M."/>
            <person name="Priest M."/>
            <person name="Roberts A."/>
            <person name="Saif S."/>
            <person name="Shea T."/>
            <person name="Sisk P."/>
            <person name="Stolte C."/>
            <person name="Sykes S."/>
            <person name="Wortman J."/>
            <person name="Nusbaum C."/>
            <person name="Birren B."/>
        </authorList>
    </citation>
    <scope>NUCLEOTIDE SEQUENCE [LARGE SCALE GENOMIC DNA]</scope>
    <source>
        <strain evidence="3">INRA-310</strain>
    </source>
</reference>
<reference evidence="2 3" key="2">
    <citation type="submission" date="2013-11" db="EMBL/GenBank/DDBJ databases">
        <title>The Genome Sequence of Phytophthora parasitica INRA-310.</title>
        <authorList>
            <consortium name="The Broad Institute Genomics Platform"/>
            <person name="Russ C."/>
            <person name="Tyler B."/>
            <person name="Panabieres F."/>
            <person name="Shan W."/>
            <person name="Tripathy S."/>
            <person name="Grunwald N."/>
            <person name="Machado M."/>
            <person name="Johnson C.S."/>
            <person name="Arredondo F."/>
            <person name="Hong C."/>
            <person name="Coffey M."/>
            <person name="Young S.K."/>
            <person name="Zeng Q."/>
            <person name="Gargeya S."/>
            <person name="Fitzgerald M."/>
            <person name="Abouelleil A."/>
            <person name="Alvarado L."/>
            <person name="Chapman S.B."/>
            <person name="Gainer-Dewar J."/>
            <person name="Goldberg J."/>
            <person name="Griggs A."/>
            <person name="Gujja S."/>
            <person name="Hansen M."/>
            <person name="Howarth C."/>
            <person name="Imamovic A."/>
            <person name="Ireland A."/>
            <person name="Larimer J."/>
            <person name="McCowan C."/>
            <person name="Murphy C."/>
            <person name="Pearson M."/>
            <person name="Poon T.W."/>
            <person name="Priest M."/>
            <person name="Roberts A."/>
            <person name="Saif S."/>
            <person name="Shea T."/>
            <person name="Sykes S."/>
            <person name="Wortman J."/>
            <person name="Nusbaum C."/>
            <person name="Birren B."/>
        </authorList>
    </citation>
    <scope>NUCLEOTIDE SEQUENCE [LARGE SCALE GENOMIC DNA]</scope>
    <source>
        <strain evidence="2 3">INRA-310</strain>
    </source>
</reference>
<accession>W2PS50</accession>
<protein>
    <submittedName>
        <fullName evidence="2">Uncharacterized protein</fullName>
    </submittedName>
</protein>
<gene>
    <name evidence="2" type="ORF">PPTG_15790</name>
</gene>